<accession>A0ABP0Z316</accession>
<dbReference type="EMBL" id="OZ021740">
    <property type="protein sequence ID" value="CAK9325027.1"/>
    <property type="molecule type" value="Genomic_DNA"/>
</dbReference>
<protein>
    <recommendedName>
        <fullName evidence="4">Secreted protein</fullName>
    </recommendedName>
</protein>
<reference evidence="2 3" key="1">
    <citation type="submission" date="2024-03" db="EMBL/GenBank/DDBJ databases">
        <authorList>
            <person name="Gkanogiannis A."/>
            <person name="Becerra Lopez-Lavalle L."/>
        </authorList>
    </citation>
    <scope>NUCLEOTIDE SEQUENCE [LARGE SCALE GENOMIC DNA]</scope>
</reference>
<proteinExistence type="predicted"/>
<evidence type="ECO:0000313" key="3">
    <source>
        <dbReference type="Proteomes" id="UP001642487"/>
    </source>
</evidence>
<evidence type="ECO:0000313" key="2">
    <source>
        <dbReference type="EMBL" id="CAK9325027.1"/>
    </source>
</evidence>
<feature type="chain" id="PRO_5045753424" description="Secreted protein" evidence="1">
    <location>
        <begin position="23"/>
        <end position="77"/>
    </location>
</feature>
<sequence length="77" mass="8708">MFLHYFVFLPPFLDQIWFLCRAFNISAATVSVYCNRQFISSLSLSARTDKGTTSTTLSYGSVLLLMRKGHVLGRQAL</sequence>
<evidence type="ECO:0000256" key="1">
    <source>
        <dbReference type="SAM" id="SignalP"/>
    </source>
</evidence>
<organism evidence="2 3">
    <name type="scientific">Citrullus colocynthis</name>
    <name type="common">colocynth</name>
    <dbReference type="NCBI Taxonomy" id="252529"/>
    <lineage>
        <taxon>Eukaryota</taxon>
        <taxon>Viridiplantae</taxon>
        <taxon>Streptophyta</taxon>
        <taxon>Embryophyta</taxon>
        <taxon>Tracheophyta</taxon>
        <taxon>Spermatophyta</taxon>
        <taxon>Magnoliopsida</taxon>
        <taxon>eudicotyledons</taxon>
        <taxon>Gunneridae</taxon>
        <taxon>Pentapetalae</taxon>
        <taxon>rosids</taxon>
        <taxon>fabids</taxon>
        <taxon>Cucurbitales</taxon>
        <taxon>Cucurbitaceae</taxon>
        <taxon>Benincaseae</taxon>
        <taxon>Citrullus</taxon>
    </lineage>
</organism>
<dbReference type="Proteomes" id="UP001642487">
    <property type="component" value="Chromosome 6"/>
</dbReference>
<keyword evidence="1" id="KW-0732">Signal</keyword>
<evidence type="ECO:0008006" key="4">
    <source>
        <dbReference type="Google" id="ProtNLM"/>
    </source>
</evidence>
<keyword evidence="3" id="KW-1185">Reference proteome</keyword>
<feature type="signal peptide" evidence="1">
    <location>
        <begin position="1"/>
        <end position="22"/>
    </location>
</feature>
<name>A0ABP0Z316_9ROSI</name>
<gene>
    <name evidence="2" type="ORF">CITCOLO1_LOCUS17279</name>
</gene>